<dbReference type="Pfam" id="PF07687">
    <property type="entry name" value="M20_dimer"/>
    <property type="match status" value="1"/>
</dbReference>
<dbReference type="Proteomes" id="UP000220106">
    <property type="component" value="Unassembled WGS sequence"/>
</dbReference>
<name>A0AAX0SAJ5_9BACI</name>
<dbReference type="PIRSF" id="PIRSF005962">
    <property type="entry name" value="Pept_M20D_amidohydro"/>
    <property type="match status" value="1"/>
</dbReference>
<evidence type="ECO:0000313" key="6">
    <source>
        <dbReference type="Proteomes" id="UP000220106"/>
    </source>
</evidence>
<feature type="binding site" evidence="3">
    <location>
        <position position="161"/>
    </location>
    <ligand>
        <name>Mn(2+)</name>
        <dbReference type="ChEBI" id="CHEBI:29035"/>
        <label>2</label>
    </ligand>
</feature>
<keyword evidence="3" id="KW-0464">Manganese</keyword>
<comment type="caution">
    <text evidence="5">The sequence shown here is derived from an EMBL/GenBank/DDBJ whole genome shotgun (WGS) entry which is preliminary data.</text>
</comment>
<organism evidence="5 6">
    <name type="scientific">Peribacillus butanolivorans</name>
    <dbReference type="NCBI Taxonomy" id="421767"/>
    <lineage>
        <taxon>Bacteria</taxon>
        <taxon>Bacillati</taxon>
        <taxon>Bacillota</taxon>
        <taxon>Bacilli</taxon>
        <taxon>Bacillales</taxon>
        <taxon>Bacillaceae</taxon>
        <taxon>Peribacillus</taxon>
    </lineage>
</organism>
<protein>
    <submittedName>
        <fullName evidence="5">N-acyl-L-amino acid amidohydrolase</fullName>
    </submittedName>
</protein>
<dbReference type="Gene3D" id="3.30.70.360">
    <property type="match status" value="1"/>
</dbReference>
<feature type="binding site" evidence="3">
    <location>
        <position position="102"/>
    </location>
    <ligand>
        <name>Mn(2+)</name>
        <dbReference type="ChEBI" id="CHEBI:29035"/>
        <label>2</label>
    </ligand>
</feature>
<comment type="cofactor">
    <cofactor evidence="3">
        <name>Mn(2+)</name>
        <dbReference type="ChEBI" id="CHEBI:29035"/>
    </cofactor>
    <text evidence="3">The Mn(2+) ion enhances activity.</text>
</comment>
<dbReference type="Gene3D" id="3.40.630.10">
    <property type="entry name" value="Zn peptidases"/>
    <property type="match status" value="1"/>
</dbReference>
<dbReference type="InterPro" id="IPR036264">
    <property type="entry name" value="Bact_exopeptidase_dim_dom"/>
</dbReference>
<dbReference type="InterPro" id="IPR011650">
    <property type="entry name" value="Peptidase_M20_dimer"/>
</dbReference>
<feature type="binding site" evidence="3">
    <location>
        <position position="361"/>
    </location>
    <ligand>
        <name>Mn(2+)</name>
        <dbReference type="ChEBI" id="CHEBI:29035"/>
        <label>2</label>
    </ligand>
</feature>
<sequence>MEKAIMNQVISWRRHIHENPELSYQEQNTSDYIYKLLSTFPGLEVTKPTETSVLAVLRGSKKADQKNYTIAFRADIDALPIQEEADVDFKSKNPGVMHACGHDAHAAMLLGAAKILSEKREEIFGEIRFIFQHAEESYPGGASELVKSGIMEGVDYVFALHVSPYERKGTICIKDGVFCAAADDFEIKIIGQGGHASTPELTIDPLIIAAEITTNLQHIISRKLSALKAPVISVTTFHAGSALNVIPEYAELGGTIRSLDGDTRVKSREYLEKIVKGITDAHGASYEINWLLGYPAVVNNKTVVDISREIVEEICGKDNLINVEHPMFGTEDFSAYSEIVPASMQFIGVHSDEIGKAYPLHHPKFKIDESALQYGVEYFVGVAKKVCGH</sequence>
<feature type="binding site" evidence="3">
    <location>
        <position position="136"/>
    </location>
    <ligand>
        <name>Mn(2+)</name>
        <dbReference type="ChEBI" id="CHEBI:29035"/>
        <label>2</label>
    </ligand>
</feature>
<dbReference type="SUPFAM" id="SSF55031">
    <property type="entry name" value="Bacterial exopeptidase dimerisation domain"/>
    <property type="match status" value="1"/>
</dbReference>
<keyword evidence="3" id="KW-0479">Metal-binding</keyword>
<evidence type="ECO:0000259" key="4">
    <source>
        <dbReference type="Pfam" id="PF07687"/>
    </source>
</evidence>
<feature type="binding site" evidence="3">
    <location>
        <position position="100"/>
    </location>
    <ligand>
        <name>Mn(2+)</name>
        <dbReference type="ChEBI" id="CHEBI:29035"/>
        <label>2</label>
    </ligand>
</feature>
<dbReference type="SUPFAM" id="SSF53187">
    <property type="entry name" value="Zn-dependent exopeptidases"/>
    <property type="match status" value="1"/>
</dbReference>
<evidence type="ECO:0000256" key="3">
    <source>
        <dbReference type="PIRSR" id="PIRSR005962-1"/>
    </source>
</evidence>
<dbReference type="InterPro" id="IPR017439">
    <property type="entry name" value="Amidohydrolase"/>
</dbReference>
<dbReference type="Pfam" id="PF01546">
    <property type="entry name" value="Peptidase_M20"/>
    <property type="match status" value="1"/>
</dbReference>
<accession>A0AAX0SAJ5</accession>
<dbReference type="NCBIfam" id="TIGR01891">
    <property type="entry name" value="amidohydrolases"/>
    <property type="match status" value="1"/>
</dbReference>
<dbReference type="GO" id="GO:0046872">
    <property type="term" value="F:metal ion binding"/>
    <property type="evidence" value="ECO:0007669"/>
    <property type="project" value="UniProtKB-KW"/>
</dbReference>
<evidence type="ECO:0000256" key="2">
    <source>
        <dbReference type="ARBA" id="ARBA00022801"/>
    </source>
</evidence>
<keyword evidence="2" id="KW-0378">Hydrolase</keyword>
<dbReference type="EMBL" id="NUEQ01000005">
    <property type="protein sequence ID" value="PEJ37195.1"/>
    <property type="molecule type" value="Genomic_DNA"/>
</dbReference>
<gene>
    <name evidence="5" type="ORF">CN689_02705</name>
</gene>
<proteinExistence type="inferred from homology"/>
<dbReference type="PANTHER" id="PTHR11014">
    <property type="entry name" value="PEPTIDASE M20 FAMILY MEMBER"/>
    <property type="match status" value="1"/>
</dbReference>
<feature type="domain" description="Peptidase M20 dimerisation" evidence="4">
    <location>
        <begin position="185"/>
        <end position="276"/>
    </location>
</feature>
<dbReference type="PANTHER" id="PTHR11014:SF63">
    <property type="entry name" value="METALLOPEPTIDASE, PUTATIVE (AFU_ORTHOLOGUE AFUA_6G09600)-RELATED"/>
    <property type="match status" value="1"/>
</dbReference>
<dbReference type="AlphaFoldDB" id="A0AAX0SAJ5"/>
<reference evidence="5 6" key="1">
    <citation type="submission" date="2017-09" db="EMBL/GenBank/DDBJ databases">
        <title>Large-scale bioinformatics analysis of Bacillus genomes uncovers conserved roles of natural products in bacterial physiology.</title>
        <authorList>
            <consortium name="Agbiome Team Llc"/>
            <person name="Bleich R.M."/>
            <person name="Kirk G.J."/>
            <person name="Santa Maria K.C."/>
            <person name="Allen S.E."/>
            <person name="Farag S."/>
            <person name="Shank E.A."/>
            <person name="Bowers A."/>
        </authorList>
    </citation>
    <scope>NUCLEOTIDE SEQUENCE [LARGE SCALE GENOMIC DNA]</scope>
    <source>
        <strain evidence="5 6">AFS003229</strain>
    </source>
</reference>
<dbReference type="InterPro" id="IPR002933">
    <property type="entry name" value="Peptidase_M20"/>
</dbReference>
<dbReference type="FunFam" id="3.30.70.360:FF:000014">
    <property type="entry name" value="N-acyl-L-amino acid amidohydrolase"/>
    <property type="match status" value="1"/>
</dbReference>
<evidence type="ECO:0000313" key="5">
    <source>
        <dbReference type="EMBL" id="PEJ37195.1"/>
    </source>
</evidence>
<comment type="similarity">
    <text evidence="1">Belongs to the peptidase M20 family.</text>
</comment>
<evidence type="ECO:0000256" key="1">
    <source>
        <dbReference type="ARBA" id="ARBA00006153"/>
    </source>
</evidence>
<dbReference type="GO" id="GO:0016787">
    <property type="term" value="F:hydrolase activity"/>
    <property type="evidence" value="ECO:0007669"/>
    <property type="project" value="UniProtKB-KW"/>
</dbReference>